<evidence type="ECO:0000256" key="3">
    <source>
        <dbReference type="ARBA" id="ARBA00022989"/>
    </source>
</evidence>
<evidence type="ECO:0000256" key="5">
    <source>
        <dbReference type="SAM" id="Phobius"/>
    </source>
</evidence>
<sequence length="196" mass="21251">MTDGPLLWYLNRGTGVVVLVLLTLTTVLGIASIGGRPARGIPRFVTQSLHRNAALLAVVLLAGHVASAVVDTYVDIRWWQAFWPFGATYQPLWLGLGAVALDLMLVIVVTSMLRTHMSHRGWRLLHLASYPLWVISLAHGIGIGTDLGGAWWAAAVGCAAAVGAAAAWRLVRLVLDRPWRQPEPDLSDTRPLGVLR</sequence>
<dbReference type="Proteomes" id="UP001596087">
    <property type="component" value="Unassembled WGS sequence"/>
</dbReference>
<feature type="domain" description="Ferric oxidoreductase" evidence="6">
    <location>
        <begin position="14"/>
        <end position="136"/>
    </location>
</feature>
<dbReference type="EMBL" id="JBHSKD010000018">
    <property type="protein sequence ID" value="MFC5177836.1"/>
    <property type="molecule type" value="Genomic_DNA"/>
</dbReference>
<keyword evidence="3 5" id="KW-1133">Transmembrane helix</keyword>
<keyword evidence="2 5" id="KW-0812">Transmembrane</keyword>
<feature type="transmembrane region" description="Helical" evidence="5">
    <location>
        <begin position="150"/>
        <end position="171"/>
    </location>
</feature>
<keyword evidence="4 5" id="KW-0472">Membrane</keyword>
<name>A0ABW0BMD4_9ACTN</name>
<comment type="caution">
    <text evidence="7">The sequence shown here is derived from an EMBL/GenBank/DDBJ whole genome shotgun (WGS) entry which is preliminary data.</text>
</comment>
<organism evidence="7 8">
    <name type="scientific">Nocardioides taihuensis</name>
    <dbReference type="NCBI Taxonomy" id="1835606"/>
    <lineage>
        <taxon>Bacteria</taxon>
        <taxon>Bacillati</taxon>
        <taxon>Actinomycetota</taxon>
        <taxon>Actinomycetes</taxon>
        <taxon>Propionibacteriales</taxon>
        <taxon>Nocardioidaceae</taxon>
        <taxon>Nocardioides</taxon>
    </lineage>
</organism>
<feature type="transmembrane region" description="Helical" evidence="5">
    <location>
        <begin position="12"/>
        <end position="33"/>
    </location>
</feature>
<evidence type="ECO:0000259" key="6">
    <source>
        <dbReference type="Pfam" id="PF01794"/>
    </source>
</evidence>
<feature type="transmembrane region" description="Helical" evidence="5">
    <location>
        <begin position="93"/>
        <end position="113"/>
    </location>
</feature>
<evidence type="ECO:0000313" key="7">
    <source>
        <dbReference type="EMBL" id="MFC5177836.1"/>
    </source>
</evidence>
<comment type="subcellular location">
    <subcellularLocation>
        <location evidence="1">Membrane</location>
        <topology evidence="1">Multi-pass membrane protein</topology>
    </subcellularLocation>
</comment>
<evidence type="ECO:0000256" key="1">
    <source>
        <dbReference type="ARBA" id="ARBA00004141"/>
    </source>
</evidence>
<dbReference type="RefSeq" id="WP_378591217.1">
    <property type="nucleotide sequence ID" value="NZ_JBHSKD010000018.1"/>
</dbReference>
<accession>A0ABW0BMD4</accession>
<dbReference type="InterPro" id="IPR013130">
    <property type="entry name" value="Fe3_Rdtase_TM_dom"/>
</dbReference>
<keyword evidence="8" id="KW-1185">Reference proteome</keyword>
<dbReference type="Pfam" id="PF01794">
    <property type="entry name" value="Ferric_reduct"/>
    <property type="match status" value="1"/>
</dbReference>
<protein>
    <submittedName>
        <fullName evidence="7">Ferric reductase-like transmembrane domain-containing protein</fullName>
    </submittedName>
</protein>
<feature type="transmembrane region" description="Helical" evidence="5">
    <location>
        <begin position="53"/>
        <end position="73"/>
    </location>
</feature>
<feature type="transmembrane region" description="Helical" evidence="5">
    <location>
        <begin position="125"/>
        <end position="144"/>
    </location>
</feature>
<reference evidence="8" key="1">
    <citation type="journal article" date="2019" name="Int. J. Syst. Evol. Microbiol.">
        <title>The Global Catalogue of Microorganisms (GCM) 10K type strain sequencing project: providing services to taxonomists for standard genome sequencing and annotation.</title>
        <authorList>
            <consortium name="The Broad Institute Genomics Platform"/>
            <consortium name="The Broad Institute Genome Sequencing Center for Infectious Disease"/>
            <person name="Wu L."/>
            <person name="Ma J."/>
        </authorList>
    </citation>
    <scope>NUCLEOTIDE SEQUENCE [LARGE SCALE GENOMIC DNA]</scope>
    <source>
        <strain evidence="8">DFY41</strain>
    </source>
</reference>
<proteinExistence type="predicted"/>
<gene>
    <name evidence="7" type="ORF">ACFPGP_14230</name>
</gene>
<evidence type="ECO:0000256" key="4">
    <source>
        <dbReference type="ARBA" id="ARBA00023136"/>
    </source>
</evidence>
<evidence type="ECO:0000313" key="8">
    <source>
        <dbReference type="Proteomes" id="UP001596087"/>
    </source>
</evidence>
<evidence type="ECO:0000256" key="2">
    <source>
        <dbReference type="ARBA" id="ARBA00022692"/>
    </source>
</evidence>